<dbReference type="PROSITE" id="PS51910">
    <property type="entry name" value="GH18_2"/>
    <property type="match status" value="1"/>
</dbReference>
<sequence>MSYIFEAAELKTENGELQIVLHIKGPRNSANTELGSEFNFDKLNTLKNHAINFVKKTFPNLKVASIVVVSGTLLLTSFPIEKTAAHEANFNMSYLYFGNTQSYISQVDSTQGNLNLVSPSYLDLNTDGSLKVTSQFDTKFVTEMHRRDIKVVPFLSNHWDRTLGRTALANREELSTQIAEFIIKNNLDGLQVDIENTSEIDREAYTDLVRLLREKLPAEKEVSVAVPANPNGWTKGWHGSYDYGGLAKYASYLMIMAYDESYTGGPEGPVASTGWVDRSIQYALNQGVPGNKIVLGVPFYGRYWKEGAPASEGGAGISNTKVEEMLVRYSGTVEFNEESKSPKATITIKSNDPTTMIAGKTLAPGTYHIWYENNESIREKLRLVHKYNIKGTGSWSLGQENITMWQFYRTWMSHEGVEIAPKDPSQFEGQTGLLSPIPSIPYIVQPGDALWKIAAAQNMTVDEIKVLNGLTSDNLNIGQILKISSRVPNLLTSTLQSTTREGTAKTPFTDGSSHSTEG</sequence>
<evidence type="ECO:0000259" key="4">
    <source>
        <dbReference type="PROSITE" id="PS51910"/>
    </source>
</evidence>
<dbReference type="CDD" id="cd00118">
    <property type="entry name" value="LysM"/>
    <property type="match status" value="1"/>
</dbReference>
<dbReference type="EMBL" id="JAUHTQ010000002">
    <property type="protein sequence ID" value="MDN4492701.1"/>
    <property type="molecule type" value="Genomic_DNA"/>
</dbReference>
<accession>A0ABT8GP66</accession>
<dbReference type="PROSITE" id="PS51782">
    <property type="entry name" value="LYSM"/>
    <property type="match status" value="1"/>
</dbReference>
<organism evidence="5 6">
    <name type="scientific">Ureibacillus aquaedulcis</name>
    <dbReference type="NCBI Taxonomy" id="3058421"/>
    <lineage>
        <taxon>Bacteria</taxon>
        <taxon>Bacillati</taxon>
        <taxon>Bacillota</taxon>
        <taxon>Bacilli</taxon>
        <taxon>Bacillales</taxon>
        <taxon>Caryophanaceae</taxon>
        <taxon>Ureibacillus</taxon>
    </lineage>
</organism>
<dbReference type="Pfam" id="PF01476">
    <property type="entry name" value="LysM"/>
    <property type="match status" value="1"/>
</dbReference>
<comment type="caution">
    <text evidence="5">The sequence shown here is derived from an EMBL/GenBank/DDBJ whole genome shotgun (WGS) entry which is preliminary data.</text>
</comment>
<evidence type="ECO:0000313" key="6">
    <source>
        <dbReference type="Proteomes" id="UP001172743"/>
    </source>
</evidence>
<protein>
    <submittedName>
        <fullName evidence="5">Glycosyl hydrolase family 18 protein</fullName>
    </submittedName>
</protein>
<keyword evidence="5" id="KW-0378">Hydrolase</keyword>
<dbReference type="SMART" id="SM00636">
    <property type="entry name" value="Glyco_18"/>
    <property type="match status" value="1"/>
</dbReference>
<dbReference type="Proteomes" id="UP001172743">
    <property type="component" value="Unassembled WGS sequence"/>
</dbReference>
<dbReference type="GO" id="GO:0016787">
    <property type="term" value="F:hydrolase activity"/>
    <property type="evidence" value="ECO:0007669"/>
    <property type="project" value="UniProtKB-KW"/>
</dbReference>
<dbReference type="InterPro" id="IPR036779">
    <property type="entry name" value="LysM_dom_sf"/>
</dbReference>
<feature type="region of interest" description="Disordered" evidence="2">
    <location>
        <begin position="495"/>
        <end position="518"/>
    </location>
</feature>
<dbReference type="Gene3D" id="3.10.50.10">
    <property type="match status" value="1"/>
</dbReference>
<feature type="domain" description="GH18" evidence="4">
    <location>
        <begin position="91"/>
        <end position="415"/>
    </location>
</feature>
<keyword evidence="6" id="KW-1185">Reference proteome</keyword>
<evidence type="ECO:0000313" key="5">
    <source>
        <dbReference type="EMBL" id="MDN4492701.1"/>
    </source>
</evidence>
<dbReference type="Pfam" id="PF00704">
    <property type="entry name" value="Glyco_hydro_18"/>
    <property type="match status" value="1"/>
</dbReference>
<feature type="compositionally biased region" description="Polar residues" evidence="2">
    <location>
        <begin position="509"/>
        <end position="518"/>
    </location>
</feature>
<dbReference type="SUPFAM" id="SSF54106">
    <property type="entry name" value="LysM domain"/>
    <property type="match status" value="1"/>
</dbReference>
<dbReference type="InterPro" id="IPR011583">
    <property type="entry name" value="Chitinase_II/V-like_cat"/>
</dbReference>
<dbReference type="Gene3D" id="3.10.350.10">
    <property type="entry name" value="LysM domain"/>
    <property type="match status" value="1"/>
</dbReference>
<reference evidence="5" key="1">
    <citation type="submission" date="2023-07" db="EMBL/GenBank/DDBJ databases">
        <title>Ureibacillus sp. isolated from freshwater well.</title>
        <authorList>
            <person name="Kirdat K."/>
            <person name="Bhatt A."/>
            <person name="Teware R."/>
            <person name="Bhavsar Y."/>
            <person name="Yadav A."/>
        </authorList>
    </citation>
    <scope>NUCLEOTIDE SEQUENCE</scope>
    <source>
        <strain evidence="5">BA0131</strain>
    </source>
</reference>
<evidence type="ECO:0000256" key="1">
    <source>
        <dbReference type="ARBA" id="ARBA00023295"/>
    </source>
</evidence>
<dbReference type="InterPro" id="IPR029070">
    <property type="entry name" value="Chitinase_insertion_sf"/>
</dbReference>
<dbReference type="InterPro" id="IPR001223">
    <property type="entry name" value="Glyco_hydro18_cat"/>
</dbReference>
<gene>
    <name evidence="5" type="ORF">QYB95_04040</name>
</gene>
<feature type="domain" description="LysM" evidence="3">
    <location>
        <begin position="440"/>
        <end position="483"/>
    </location>
</feature>
<dbReference type="SMART" id="SM00257">
    <property type="entry name" value="LysM"/>
    <property type="match status" value="1"/>
</dbReference>
<proteinExistence type="predicted"/>
<dbReference type="PANTHER" id="PTHR46066:SF2">
    <property type="entry name" value="CHITINASE DOMAIN-CONTAINING PROTEIN 1"/>
    <property type="match status" value="1"/>
</dbReference>
<dbReference type="PANTHER" id="PTHR46066">
    <property type="entry name" value="CHITINASE DOMAIN-CONTAINING PROTEIN 1 FAMILY MEMBER"/>
    <property type="match status" value="1"/>
</dbReference>
<evidence type="ECO:0000256" key="2">
    <source>
        <dbReference type="SAM" id="MobiDB-lite"/>
    </source>
</evidence>
<dbReference type="RefSeq" id="WP_301136851.1">
    <property type="nucleotide sequence ID" value="NZ_JAUHTQ010000002.1"/>
</dbReference>
<keyword evidence="1" id="KW-0326">Glycosidase</keyword>
<dbReference type="InterPro" id="IPR017853">
    <property type="entry name" value="GH"/>
</dbReference>
<dbReference type="Gene3D" id="3.20.20.80">
    <property type="entry name" value="Glycosidases"/>
    <property type="match status" value="1"/>
</dbReference>
<evidence type="ECO:0000259" key="3">
    <source>
        <dbReference type="PROSITE" id="PS51782"/>
    </source>
</evidence>
<name>A0ABT8GP66_9BACL</name>
<dbReference type="SUPFAM" id="SSF51445">
    <property type="entry name" value="(Trans)glycosidases"/>
    <property type="match status" value="1"/>
</dbReference>
<dbReference type="InterPro" id="IPR018392">
    <property type="entry name" value="LysM"/>
</dbReference>